<organism evidence="12 13">
    <name type="scientific">Panicum virgatum</name>
    <name type="common">Blackwell switchgrass</name>
    <dbReference type="NCBI Taxonomy" id="38727"/>
    <lineage>
        <taxon>Eukaryota</taxon>
        <taxon>Viridiplantae</taxon>
        <taxon>Streptophyta</taxon>
        <taxon>Embryophyta</taxon>
        <taxon>Tracheophyta</taxon>
        <taxon>Spermatophyta</taxon>
        <taxon>Magnoliopsida</taxon>
        <taxon>Liliopsida</taxon>
        <taxon>Poales</taxon>
        <taxon>Poaceae</taxon>
        <taxon>PACMAD clade</taxon>
        <taxon>Panicoideae</taxon>
        <taxon>Panicodae</taxon>
        <taxon>Paniceae</taxon>
        <taxon>Panicinae</taxon>
        <taxon>Panicum</taxon>
        <taxon>Panicum sect. Hiantes</taxon>
    </lineage>
</organism>
<evidence type="ECO:0000256" key="2">
    <source>
        <dbReference type="ARBA" id="ARBA00010617"/>
    </source>
</evidence>
<comment type="cofactor">
    <cofactor evidence="11">
        <name>heme</name>
        <dbReference type="ChEBI" id="CHEBI:30413"/>
    </cofactor>
</comment>
<keyword evidence="4" id="KW-0812">Transmembrane</keyword>
<protein>
    <recommendedName>
        <fullName evidence="14">Cytochrome P450</fullName>
    </recommendedName>
</protein>
<evidence type="ECO:0000256" key="7">
    <source>
        <dbReference type="ARBA" id="ARBA00023002"/>
    </source>
</evidence>
<keyword evidence="5 11" id="KW-0479">Metal-binding</keyword>
<dbReference type="Gene3D" id="1.10.630.10">
    <property type="entry name" value="Cytochrome P450"/>
    <property type="match status" value="1"/>
</dbReference>
<evidence type="ECO:0008006" key="14">
    <source>
        <dbReference type="Google" id="ProtNLM"/>
    </source>
</evidence>
<dbReference type="SUPFAM" id="SSF48264">
    <property type="entry name" value="Cytochrome P450"/>
    <property type="match status" value="1"/>
</dbReference>
<keyword evidence="13" id="KW-1185">Reference proteome</keyword>
<dbReference type="PRINTS" id="PR00385">
    <property type="entry name" value="P450"/>
</dbReference>
<dbReference type="EMBL" id="CM029040">
    <property type="protein sequence ID" value="KAG2632870.1"/>
    <property type="molecule type" value="Genomic_DNA"/>
</dbReference>
<evidence type="ECO:0000256" key="1">
    <source>
        <dbReference type="ARBA" id="ARBA00004370"/>
    </source>
</evidence>
<dbReference type="Proteomes" id="UP000823388">
    <property type="component" value="Chromosome 2N"/>
</dbReference>
<dbReference type="PANTHER" id="PTHR24282:SF196">
    <property type="entry name" value="CYTOCHROME P450 714C2"/>
    <property type="match status" value="1"/>
</dbReference>
<comment type="caution">
    <text evidence="12">The sequence shown here is derived from an EMBL/GenBank/DDBJ whole genome shotgun (WGS) entry which is preliminary data.</text>
</comment>
<dbReference type="GO" id="GO:0016020">
    <property type="term" value="C:membrane"/>
    <property type="evidence" value="ECO:0007669"/>
    <property type="project" value="UniProtKB-SubCell"/>
</dbReference>
<dbReference type="InterPro" id="IPR036396">
    <property type="entry name" value="Cyt_P450_sf"/>
</dbReference>
<evidence type="ECO:0000256" key="8">
    <source>
        <dbReference type="ARBA" id="ARBA00023004"/>
    </source>
</evidence>
<dbReference type="InterPro" id="IPR002401">
    <property type="entry name" value="Cyt_P450_E_grp-I"/>
</dbReference>
<evidence type="ECO:0000256" key="9">
    <source>
        <dbReference type="ARBA" id="ARBA00023033"/>
    </source>
</evidence>
<dbReference type="GO" id="GO:0020037">
    <property type="term" value="F:heme binding"/>
    <property type="evidence" value="ECO:0007669"/>
    <property type="project" value="InterPro"/>
</dbReference>
<dbReference type="PANTHER" id="PTHR24282">
    <property type="entry name" value="CYTOCHROME P450 FAMILY MEMBER"/>
    <property type="match status" value="1"/>
</dbReference>
<keyword evidence="8 11" id="KW-0408">Iron</keyword>
<evidence type="ECO:0000313" key="13">
    <source>
        <dbReference type="Proteomes" id="UP000823388"/>
    </source>
</evidence>
<comment type="subcellular location">
    <subcellularLocation>
        <location evidence="1">Membrane</location>
    </subcellularLocation>
</comment>
<dbReference type="GO" id="GO:0016705">
    <property type="term" value="F:oxidoreductase activity, acting on paired donors, with incorporation or reduction of molecular oxygen"/>
    <property type="evidence" value="ECO:0007669"/>
    <property type="project" value="InterPro"/>
</dbReference>
<evidence type="ECO:0000256" key="6">
    <source>
        <dbReference type="ARBA" id="ARBA00022989"/>
    </source>
</evidence>
<evidence type="ECO:0000256" key="3">
    <source>
        <dbReference type="ARBA" id="ARBA00022617"/>
    </source>
</evidence>
<gene>
    <name evidence="12" type="ORF">PVAP13_2NG611000</name>
</gene>
<dbReference type="InterPro" id="IPR001128">
    <property type="entry name" value="Cyt_P450"/>
</dbReference>
<keyword evidence="3 11" id="KW-0349">Heme</keyword>
<name>A0A8T0VCC6_PANVG</name>
<dbReference type="GO" id="GO:0005506">
    <property type="term" value="F:iron ion binding"/>
    <property type="evidence" value="ECO:0007669"/>
    <property type="project" value="InterPro"/>
</dbReference>
<sequence length="250" mass="27083">MFHNLFRYLPTKNNREIWGLDRTIRRLILYIAKRHDHNSSAAAPPNKDLLHSIVEGAKQQAGGSSRSRTAEEDFIVDNCKNIYFAGHETTSTTASWCLMLLAAHPEWQSRARPEVQAACQGGHPPDAATLRTLKTVAMVVQETLRLYPPAPFVTREALADVTLGGGGLTVPRGTNIRVPVALAHRDPASWGPDAGRFDPGRFAGGVAGACRPPHMYMSFDVGARNCAGQNLAATELTSSVRARAGVQAYG</sequence>
<accession>A0A8T0VCC6</accession>
<evidence type="ECO:0000256" key="10">
    <source>
        <dbReference type="ARBA" id="ARBA00023136"/>
    </source>
</evidence>
<evidence type="ECO:0000313" key="12">
    <source>
        <dbReference type="EMBL" id="KAG2632870.1"/>
    </source>
</evidence>
<evidence type="ECO:0000256" key="5">
    <source>
        <dbReference type="ARBA" id="ARBA00022723"/>
    </source>
</evidence>
<proteinExistence type="inferred from homology"/>
<dbReference type="InterPro" id="IPR050665">
    <property type="entry name" value="Cytochrome_P450_Monooxygen"/>
</dbReference>
<evidence type="ECO:0000256" key="11">
    <source>
        <dbReference type="PIRSR" id="PIRSR602401-1"/>
    </source>
</evidence>
<dbReference type="Pfam" id="PF00067">
    <property type="entry name" value="p450"/>
    <property type="match status" value="1"/>
</dbReference>
<dbReference type="AlphaFoldDB" id="A0A8T0VCC6"/>
<keyword evidence="9" id="KW-0503">Monooxygenase</keyword>
<reference evidence="12 13" key="1">
    <citation type="submission" date="2020-05" db="EMBL/GenBank/DDBJ databases">
        <title>WGS assembly of Panicum virgatum.</title>
        <authorList>
            <person name="Lovell J.T."/>
            <person name="Jenkins J."/>
            <person name="Shu S."/>
            <person name="Juenger T.E."/>
            <person name="Schmutz J."/>
        </authorList>
    </citation>
    <scope>NUCLEOTIDE SEQUENCE [LARGE SCALE GENOMIC DNA]</scope>
    <source>
        <strain evidence="13">cv. AP13</strain>
    </source>
</reference>
<evidence type="ECO:0000256" key="4">
    <source>
        <dbReference type="ARBA" id="ARBA00022692"/>
    </source>
</evidence>
<keyword evidence="7" id="KW-0560">Oxidoreductase</keyword>
<dbReference type="PRINTS" id="PR00463">
    <property type="entry name" value="EP450I"/>
</dbReference>
<feature type="binding site" description="axial binding residue" evidence="11">
    <location>
        <position position="226"/>
    </location>
    <ligand>
        <name>heme</name>
        <dbReference type="ChEBI" id="CHEBI:30413"/>
    </ligand>
    <ligandPart>
        <name>Fe</name>
        <dbReference type="ChEBI" id="CHEBI:18248"/>
    </ligandPart>
</feature>
<keyword evidence="10" id="KW-0472">Membrane</keyword>
<keyword evidence="6" id="KW-1133">Transmembrane helix</keyword>
<dbReference type="GO" id="GO:0006629">
    <property type="term" value="P:lipid metabolic process"/>
    <property type="evidence" value="ECO:0007669"/>
    <property type="project" value="UniProtKB-ARBA"/>
</dbReference>
<dbReference type="GO" id="GO:0004497">
    <property type="term" value="F:monooxygenase activity"/>
    <property type="evidence" value="ECO:0007669"/>
    <property type="project" value="UniProtKB-KW"/>
</dbReference>
<comment type="similarity">
    <text evidence="2">Belongs to the cytochrome P450 family.</text>
</comment>